<comment type="similarity">
    <text evidence="2">Belongs to the DsbD family.</text>
</comment>
<evidence type="ECO:0000256" key="3">
    <source>
        <dbReference type="ARBA" id="ARBA00022692"/>
    </source>
</evidence>
<evidence type="ECO:0000313" key="9">
    <source>
        <dbReference type="EMBL" id="MBI5131332.1"/>
    </source>
</evidence>
<evidence type="ECO:0000313" key="10">
    <source>
        <dbReference type="Proteomes" id="UP000782519"/>
    </source>
</evidence>
<feature type="domain" description="Cytochrome C biogenesis protein transmembrane" evidence="8">
    <location>
        <begin position="6"/>
        <end position="225"/>
    </location>
</feature>
<dbReference type="GO" id="GO:0017004">
    <property type="term" value="P:cytochrome complex assembly"/>
    <property type="evidence" value="ECO:0007669"/>
    <property type="project" value="UniProtKB-KW"/>
</dbReference>
<feature type="transmembrane region" description="Helical" evidence="7">
    <location>
        <begin position="58"/>
        <end position="82"/>
    </location>
</feature>
<evidence type="ECO:0000256" key="6">
    <source>
        <dbReference type="ARBA" id="ARBA00023136"/>
    </source>
</evidence>
<keyword evidence="5 7" id="KW-1133">Transmembrane helix</keyword>
<accession>A0A933VWT1</accession>
<dbReference type="Proteomes" id="UP000782519">
    <property type="component" value="Unassembled WGS sequence"/>
</dbReference>
<name>A0A933VWT1_RHOPL</name>
<dbReference type="InterPro" id="IPR051790">
    <property type="entry name" value="Cytochrome_c-biogenesis_DsbD"/>
</dbReference>
<dbReference type="GO" id="GO:0016020">
    <property type="term" value="C:membrane"/>
    <property type="evidence" value="ECO:0007669"/>
    <property type="project" value="UniProtKB-SubCell"/>
</dbReference>
<dbReference type="PANTHER" id="PTHR31272:SF4">
    <property type="entry name" value="CYTOCHROME C-TYPE BIOGENESIS PROTEIN HI_1454-RELATED"/>
    <property type="match status" value="1"/>
</dbReference>
<feature type="transmembrane region" description="Helical" evidence="7">
    <location>
        <begin position="213"/>
        <end position="230"/>
    </location>
</feature>
<dbReference type="PANTHER" id="PTHR31272">
    <property type="entry name" value="CYTOCHROME C-TYPE BIOGENESIS PROTEIN HI_1454-RELATED"/>
    <property type="match status" value="1"/>
</dbReference>
<evidence type="ECO:0000256" key="7">
    <source>
        <dbReference type="SAM" id="Phobius"/>
    </source>
</evidence>
<keyword evidence="6 7" id="KW-0472">Membrane</keyword>
<dbReference type="Pfam" id="PF02683">
    <property type="entry name" value="DsbD_TM"/>
    <property type="match status" value="1"/>
</dbReference>
<organism evidence="9 10">
    <name type="scientific">Rhodopseudomonas palustris</name>
    <dbReference type="NCBI Taxonomy" id="1076"/>
    <lineage>
        <taxon>Bacteria</taxon>
        <taxon>Pseudomonadati</taxon>
        <taxon>Pseudomonadota</taxon>
        <taxon>Alphaproteobacteria</taxon>
        <taxon>Hyphomicrobiales</taxon>
        <taxon>Nitrobacteraceae</taxon>
        <taxon>Rhodopseudomonas</taxon>
    </lineage>
</organism>
<dbReference type="AlphaFoldDB" id="A0A933VWT1"/>
<comment type="caution">
    <text evidence="9">The sequence shown here is derived from an EMBL/GenBank/DDBJ whole genome shotgun (WGS) entry which is preliminary data.</text>
</comment>
<feature type="transmembrane region" description="Helical" evidence="7">
    <location>
        <begin position="131"/>
        <end position="164"/>
    </location>
</feature>
<comment type="subcellular location">
    <subcellularLocation>
        <location evidence="1">Membrane</location>
        <topology evidence="1">Multi-pass membrane protein</topology>
    </subcellularLocation>
</comment>
<evidence type="ECO:0000256" key="4">
    <source>
        <dbReference type="ARBA" id="ARBA00022748"/>
    </source>
</evidence>
<dbReference type="InterPro" id="IPR003834">
    <property type="entry name" value="Cyt_c_assmbl_TM_dom"/>
</dbReference>
<feature type="transmembrane region" description="Helical" evidence="7">
    <location>
        <begin position="176"/>
        <end position="201"/>
    </location>
</feature>
<protein>
    <submittedName>
        <fullName evidence="9">Sulfite exporter TauE/SafE family protein</fullName>
    </submittedName>
</protein>
<keyword evidence="4" id="KW-0201">Cytochrome c-type biogenesis</keyword>
<keyword evidence="3 7" id="KW-0812">Transmembrane</keyword>
<proteinExistence type="inferred from homology"/>
<sequence length="248" mass="25793">MVYNISLVGAFGAGVLSFLSPCVLPLVPPYLCFLAGVSLDQLTRGAPDQPAKLVNWRVVGASAAFLLGFSTVFVALGASASLVGKVVTEHFDTLGIIAGVVIIVLGLHFLGVFRIGLLFREARFQNVGRGVGWFGAYVVGLAFAFGWTPCVGPVLATILLIAGVEGSATRGAALLGAYSLGIGLPFLLAALFSGAFIKLMARMRAHMETIEKVMGSALVLTGVLFLTGAMPKISGWLLETFPAFGTIG</sequence>
<gene>
    <name evidence="9" type="ORF">HZA66_17995</name>
</gene>
<feature type="transmembrane region" description="Helical" evidence="7">
    <location>
        <begin position="12"/>
        <end position="37"/>
    </location>
</feature>
<evidence type="ECO:0000256" key="2">
    <source>
        <dbReference type="ARBA" id="ARBA00006143"/>
    </source>
</evidence>
<dbReference type="EMBL" id="JACRJB010000052">
    <property type="protein sequence ID" value="MBI5131332.1"/>
    <property type="molecule type" value="Genomic_DNA"/>
</dbReference>
<evidence type="ECO:0000259" key="8">
    <source>
        <dbReference type="Pfam" id="PF02683"/>
    </source>
</evidence>
<feature type="transmembrane region" description="Helical" evidence="7">
    <location>
        <begin position="94"/>
        <end position="119"/>
    </location>
</feature>
<evidence type="ECO:0000256" key="1">
    <source>
        <dbReference type="ARBA" id="ARBA00004141"/>
    </source>
</evidence>
<reference evidence="9" key="1">
    <citation type="submission" date="2020-07" db="EMBL/GenBank/DDBJ databases">
        <title>Huge and variable diversity of episymbiotic CPR bacteria and DPANN archaea in groundwater ecosystems.</title>
        <authorList>
            <person name="He C.Y."/>
            <person name="Keren R."/>
            <person name="Whittaker M."/>
            <person name="Farag I.F."/>
            <person name="Doudna J."/>
            <person name="Cate J.H.D."/>
            <person name="Banfield J.F."/>
        </authorList>
    </citation>
    <scope>NUCLEOTIDE SEQUENCE</scope>
    <source>
        <strain evidence="9">NC_groundwater_1818_Pr3_B-0.1um_66_35</strain>
    </source>
</reference>
<evidence type="ECO:0000256" key="5">
    <source>
        <dbReference type="ARBA" id="ARBA00022989"/>
    </source>
</evidence>